<organism evidence="1 2">
    <name type="scientific">Emergomyces pasteurianus Ep9510</name>
    <dbReference type="NCBI Taxonomy" id="1447872"/>
    <lineage>
        <taxon>Eukaryota</taxon>
        <taxon>Fungi</taxon>
        <taxon>Dikarya</taxon>
        <taxon>Ascomycota</taxon>
        <taxon>Pezizomycotina</taxon>
        <taxon>Eurotiomycetes</taxon>
        <taxon>Eurotiomycetidae</taxon>
        <taxon>Onygenales</taxon>
        <taxon>Ajellomycetaceae</taxon>
        <taxon>Emergomyces</taxon>
    </lineage>
</organism>
<name>A0A1J9P4G1_9EURO</name>
<evidence type="ECO:0000313" key="1">
    <source>
        <dbReference type="EMBL" id="OJD11264.1"/>
    </source>
</evidence>
<reference evidence="1 2" key="1">
    <citation type="submission" date="2015-07" db="EMBL/GenBank/DDBJ databases">
        <title>Emmonsia species relationships and genome sequence.</title>
        <authorList>
            <consortium name="The Broad Institute Genomics Platform"/>
            <person name="Cuomo C.A."/>
            <person name="Munoz J.F."/>
            <person name="Imamovic A."/>
            <person name="Priest M.E."/>
            <person name="Young S."/>
            <person name="Clay O.K."/>
            <person name="McEwen J.G."/>
        </authorList>
    </citation>
    <scope>NUCLEOTIDE SEQUENCE [LARGE SCALE GENOMIC DNA]</scope>
    <source>
        <strain evidence="1 2">UAMH 9510</strain>
    </source>
</reference>
<dbReference type="VEuPathDB" id="FungiDB:AJ78_07928"/>
<sequence>MVIGISALHTLASFLQKESRYTPYGTNVSVSSSGWESDYVDAATGTNLMGQPRLGSASASLIVTHAKHQLPGAAAAAVERHQLSSIPSVLPILTTQTLQLAW</sequence>
<keyword evidence="2" id="KW-1185">Reference proteome</keyword>
<gene>
    <name evidence="1" type="ORF">AJ78_07928</name>
</gene>
<protein>
    <submittedName>
        <fullName evidence="1">Uncharacterized protein</fullName>
    </submittedName>
</protein>
<dbReference type="AlphaFoldDB" id="A0A1J9P4G1"/>
<dbReference type="EMBL" id="LGRN01000576">
    <property type="protein sequence ID" value="OJD11264.1"/>
    <property type="molecule type" value="Genomic_DNA"/>
</dbReference>
<comment type="caution">
    <text evidence="1">The sequence shown here is derived from an EMBL/GenBank/DDBJ whole genome shotgun (WGS) entry which is preliminary data.</text>
</comment>
<proteinExistence type="predicted"/>
<accession>A0A1J9P4G1</accession>
<evidence type="ECO:0000313" key="2">
    <source>
        <dbReference type="Proteomes" id="UP000182235"/>
    </source>
</evidence>
<dbReference type="Proteomes" id="UP000182235">
    <property type="component" value="Unassembled WGS sequence"/>
</dbReference>